<evidence type="ECO:0000313" key="12">
    <source>
        <dbReference type="Proteomes" id="UP001546774"/>
    </source>
</evidence>
<feature type="compositionally biased region" description="Basic and acidic residues" evidence="8">
    <location>
        <begin position="52"/>
        <end position="61"/>
    </location>
</feature>
<evidence type="ECO:0000256" key="5">
    <source>
        <dbReference type="ARBA" id="ARBA00023295"/>
    </source>
</evidence>
<sequence>MDKKKKILIGAVLTVVILLAGVMAGFLIANAEKKGSSPQNVENGALTNNERPVYDEKESTESPKNQEAQAQFTPGNAWESDGRKYIQYELNIFSTGKKNIESWKITFPAGSGTVMEQSWNCGVESSTAEDGTVSFTLSPVDYNREIPAGEHTQGIGFIISRTENYELKAYQLEAVIEGVAVTVTDDGQSGDSLAEQGQDNHQSDDSQTGIIKEETQNGQTCGSSDGSQNSDSSGKSGGSSGTGSSPRPASGGLRVSGTTLTDASGNAVQLRGVSTHGLAWFPEYVNKEAFETLRDDWGANVVRLAMYTEEYGGYCNGGDKEALKQLIDDGVSYATELGMYVIIDWHILSDGNPNLNKEEAKAFFSEMADKYAGHNNVIYEICNEPQNSDWNGQIKPYAEEVISCIRQYDSSALILVGTNTWSQDIDAVAGNELDDDNVMYVLHFYAGTHKASLRSKLESALNAGVPVFVSECSICDASGNGGIDYDSAQSWLDLLNDRGVSFLAWSLSNKNETSALIQPGCSKTGGWTEDDLSETGRWFRKAIQG</sequence>
<feature type="domain" description="CBM2" evidence="10">
    <location>
        <begin position="69"/>
        <end position="164"/>
    </location>
</feature>
<dbReference type="EC" id="3.2.1.4" evidence="7"/>
<keyword evidence="12" id="KW-1185">Reference proteome</keyword>
<keyword evidence="4 7" id="KW-0119">Carbohydrate metabolism</keyword>
<dbReference type="Gene3D" id="3.20.20.80">
    <property type="entry name" value="Glycosidases"/>
    <property type="match status" value="1"/>
</dbReference>
<dbReference type="Pfam" id="PF00553">
    <property type="entry name" value="CBM_2"/>
    <property type="match status" value="1"/>
</dbReference>
<name>A0ABV1H706_9FIRM</name>
<feature type="compositionally biased region" description="Polar residues" evidence="8">
    <location>
        <begin position="36"/>
        <end position="50"/>
    </location>
</feature>
<keyword evidence="2 7" id="KW-0378">Hydrolase</keyword>
<gene>
    <name evidence="11" type="ORF">WMO37_10820</name>
</gene>
<dbReference type="InterPro" id="IPR008965">
    <property type="entry name" value="CBM2/CBM3_carb-bd_dom_sf"/>
</dbReference>
<evidence type="ECO:0000313" key="11">
    <source>
        <dbReference type="EMBL" id="MEQ2555489.1"/>
    </source>
</evidence>
<comment type="caution">
    <text evidence="11">The sequence shown here is derived from an EMBL/GenBank/DDBJ whole genome shotgun (WGS) entry which is preliminary data.</text>
</comment>
<dbReference type="SUPFAM" id="SSF49384">
    <property type="entry name" value="Carbohydrate-binding domain"/>
    <property type="match status" value="1"/>
</dbReference>
<evidence type="ECO:0000256" key="8">
    <source>
        <dbReference type="SAM" id="MobiDB-lite"/>
    </source>
</evidence>
<comment type="catalytic activity">
    <reaction evidence="1 7">
        <text>Endohydrolysis of (1-&gt;4)-beta-D-glucosidic linkages in cellulose, lichenin and cereal beta-D-glucans.</text>
        <dbReference type="EC" id="3.2.1.4"/>
    </reaction>
</comment>
<dbReference type="InterPro" id="IPR001919">
    <property type="entry name" value="CBD2"/>
</dbReference>
<feature type="region of interest" description="Disordered" evidence="8">
    <location>
        <begin position="35"/>
        <end position="76"/>
    </location>
</feature>
<keyword evidence="6 7" id="KW-0624">Polysaccharide degradation</keyword>
<evidence type="ECO:0000256" key="1">
    <source>
        <dbReference type="ARBA" id="ARBA00000966"/>
    </source>
</evidence>
<proteinExistence type="inferred from homology"/>
<dbReference type="Pfam" id="PF00150">
    <property type="entry name" value="Cellulase"/>
    <property type="match status" value="1"/>
</dbReference>
<dbReference type="SUPFAM" id="SSF51445">
    <property type="entry name" value="(Trans)glycosidases"/>
    <property type="match status" value="1"/>
</dbReference>
<dbReference type="InterPro" id="IPR017853">
    <property type="entry name" value="GH"/>
</dbReference>
<feature type="compositionally biased region" description="Low complexity" evidence="8">
    <location>
        <begin position="222"/>
        <end position="234"/>
    </location>
</feature>
<feature type="domain" description="Glycoside hydrolase family 5" evidence="9">
    <location>
        <begin position="262"/>
        <end position="511"/>
    </location>
</feature>
<evidence type="ECO:0000256" key="2">
    <source>
        <dbReference type="ARBA" id="ARBA00022801"/>
    </source>
</evidence>
<feature type="region of interest" description="Disordered" evidence="8">
    <location>
        <begin position="216"/>
        <end position="260"/>
    </location>
</feature>
<comment type="similarity">
    <text evidence="7">Belongs to the glycosyl hydrolase 5 (cellulase A) family.</text>
</comment>
<evidence type="ECO:0000259" key="10">
    <source>
        <dbReference type="Pfam" id="PF00553"/>
    </source>
</evidence>
<evidence type="ECO:0000256" key="3">
    <source>
        <dbReference type="ARBA" id="ARBA00023001"/>
    </source>
</evidence>
<accession>A0ABV1H706</accession>
<feature type="compositionally biased region" description="Polar residues" evidence="8">
    <location>
        <begin position="62"/>
        <end position="74"/>
    </location>
</feature>
<keyword evidence="3 7" id="KW-0136">Cellulose degradation</keyword>
<reference evidence="11" key="1">
    <citation type="submission" date="2024-03" db="EMBL/GenBank/DDBJ databases">
        <title>Human intestinal bacterial collection.</title>
        <authorList>
            <person name="Pauvert C."/>
            <person name="Hitch T.C.A."/>
            <person name="Clavel T."/>
        </authorList>
    </citation>
    <scope>NUCLEOTIDE SEQUENCE [LARGE SCALE GENOMIC DNA]</scope>
    <source>
        <strain evidence="11">CLA-AA-H89B</strain>
    </source>
</reference>
<dbReference type="InterPro" id="IPR012291">
    <property type="entry name" value="CBM2_carb-bd_dom_sf"/>
</dbReference>
<evidence type="ECO:0000256" key="6">
    <source>
        <dbReference type="ARBA" id="ARBA00023326"/>
    </source>
</evidence>
<evidence type="ECO:0000256" key="4">
    <source>
        <dbReference type="ARBA" id="ARBA00023277"/>
    </source>
</evidence>
<dbReference type="InterPro" id="IPR001547">
    <property type="entry name" value="Glyco_hydro_5"/>
</dbReference>
<organism evidence="11 12">
    <name type="scientific">Lachnospira intestinalis</name>
    <dbReference type="NCBI Taxonomy" id="3133158"/>
    <lineage>
        <taxon>Bacteria</taxon>
        <taxon>Bacillati</taxon>
        <taxon>Bacillota</taxon>
        <taxon>Clostridia</taxon>
        <taxon>Lachnospirales</taxon>
        <taxon>Lachnospiraceae</taxon>
        <taxon>Lachnospira</taxon>
    </lineage>
</organism>
<protein>
    <recommendedName>
        <fullName evidence="7">Endoglucanase</fullName>
        <ecNumber evidence="7">3.2.1.4</ecNumber>
    </recommendedName>
</protein>
<evidence type="ECO:0000259" key="9">
    <source>
        <dbReference type="Pfam" id="PF00150"/>
    </source>
</evidence>
<feature type="region of interest" description="Disordered" evidence="8">
    <location>
        <begin position="187"/>
        <end position="206"/>
    </location>
</feature>
<dbReference type="PANTHER" id="PTHR34142:SF1">
    <property type="entry name" value="GLYCOSIDE HYDROLASE FAMILY 5 DOMAIN-CONTAINING PROTEIN"/>
    <property type="match status" value="1"/>
</dbReference>
<feature type="compositionally biased region" description="Low complexity" evidence="8">
    <location>
        <begin position="242"/>
        <end position="252"/>
    </location>
</feature>
<dbReference type="EMBL" id="JBBMFS010000009">
    <property type="protein sequence ID" value="MEQ2555489.1"/>
    <property type="molecule type" value="Genomic_DNA"/>
</dbReference>
<dbReference type="PANTHER" id="PTHR34142">
    <property type="entry name" value="ENDO-BETA-1,4-GLUCANASE A"/>
    <property type="match status" value="1"/>
</dbReference>
<keyword evidence="5 7" id="KW-0326">Glycosidase</keyword>
<dbReference type="Gene3D" id="2.60.40.290">
    <property type="match status" value="1"/>
</dbReference>
<dbReference type="Proteomes" id="UP001546774">
    <property type="component" value="Unassembled WGS sequence"/>
</dbReference>
<evidence type="ECO:0000256" key="7">
    <source>
        <dbReference type="RuleBase" id="RU361153"/>
    </source>
</evidence>